<dbReference type="OrthoDB" id="9798407at2"/>
<dbReference type="GO" id="GO:0016853">
    <property type="term" value="F:isomerase activity"/>
    <property type="evidence" value="ECO:0007669"/>
    <property type="project" value="UniProtKB-KW"/>
</dbReference>
<evidence type="ECO:0000256" key="1">
    <source>
        <dbReference type="SAM" id="SignalP"/>
    </source>
</evidence>
<accession>A0A4V5UWK0</accession>
<sequence>MLRRNFVKNVALSAAAVSVAPLAKAMPPISQPLGVQLWTIRSYLQKDLIGSLSRLAKLGYNEVELFDYDGTYWGKQPKEFSKICKDLGLKIISSHYMTGRHDGGKLPGTLLNGWQKAVDDSAAMGVPYMICAWLYKEERTSLDLYRQLAEMLNKAGETCSKSNIQFGYHSHNFEFPPIDGVVPYDLLLQSTDKDLVKMEADLFWIIKAGVNPVDYFKKYPGRFPLWHVKDMESGSEQFAELGRGIIDFDPIFAERKTAGLQHWFVEQDQSTRDLFESLEISRDYVKKKNYWLG</sequence>
<gene>
    <name evidence="3" type="ORF">FC093_00850</name>
</gene>
<comment type="caution">
    <text evidence="3">The sequence shown here is derived from an EMBL/GenBank/DDBJ whole genome shotgun (WGS) entry which is preliminary data.</text>
</comment>
<dbReference type="EMBL" id="SZQL01000001">
    <property type="protein sequence ID" value="TKK71603.1"/>
    <property type="molecule type" value="Genomic_DNA"/>
</dbReference>
<reference evidence="3 4" key="1">
    <citation type="submission" date="2019-05" db="EMBL/GenBank/DDBJ databases">
        <title>Panacibacter sp. strain 17mud1-8 Genome sequencing and assembly.</title>
        <authorList>
            <person name="Chhetri G."/>
        </authorList>
    </citation>
    <scope>NUCLEOTIDE SEQUENCE [LARGE SCALE GENOMIC DNA]</scope>
    <source>
        <strain evidence="3 4">17mud1-8</strain>
    </source>
</reference>
<proteinExistence type="predicted"/>
<evidence type="ECO:0000259" key="2">
    <source>
        <dbReference type="Pfam" id="PF01261"/>
    </source>
</evidence>
<keyword evidence="4" id="KW-1185">Reference proteome</keyword>
<dbReference type="InterPro" id="IPR036237">
    <property type="entry name" value="Xyl_isomerase-like_sf"/>
</dbReference>
<dbReference type="PANTHER" id="PTHR12110:SF41">
    <property type="entry name" value="INOSOSE DEHYDRATASE"/>
    <property type="match status" value="1"/>
</dbReference>
<dbReference type="PANTHER" id="PTHR12110">
    <property type="entry name" value="HYDROXYPYRUVATE ISOMERASE"/>
    <property type="match status" value="1"/>
</dbReference>
<dbReference type="SUPFAM" id="SSF51658">
    <property type="entry name" value="Xylose isomerase-like"/>
    <property type="match status" value="1"/>
</dbReference>
<name>A0A4V5UWK0_9BACT</name>
<dbReference type="Gene3D" id="3.20.20.150">
    <property type="entry name" value="Divalent-metal-dependent TIM barrel enzymes"/>
    <property type="match status" value="1"/>
</dbReference>
<organism evidence="3 4">
    <name type="scientific">Ilyomonas limi</name>
    <dbReference type="NCBI Taxonomy" id="2575867"/>
    <lineage>
        <taxon>Bacteria</taxon>
        <taxon>Pseudomonadati</taxon>
        <taxon>Bacteroidota</taxon>
        <taxon>Chitinophagia</taxon>
        <taxon>Chitinophagales</taxon>
        <taxon>Chitinophagaceae</taxon>
        <taxon>Ilyomonas</taxon>
    </lineage>
</organism>
<dbReference type="Proteomes" id="UP000305848">
    <property type="component" value="Unassembled WGS sequence"/>
</dbReference>
<feature type="chain" id="PRO_5020949221" evidence="1">
    <location>
        <begin position="26"/>
        <end position="293"/>
    </location>
</feature>
<keyword evidence="1" id="KW-0732">Signal</keyword>
<protein>
    <submittedName>
        <fullName evidence="3">Sugar phosphate isomerase/epimerase</fullName>
    </submittedName>
</protein>
<dbReference type="Pfam" id="PF01261">
    <property type="entry name" value="AP_endonuc_2"/>
    <property type="match status" value="1"/>
</dbReference>
<dbReference type="RefSeq" id="WP_137259843.1">
    <property type="nucleotide sequence ID" value="NZ_SZQL01000001.1"/>
</dbReference>
<feature type="domain" description="Xylose isomerase-like TIM barrel" evidence="2">
    <location>
        <begin position="54"/>
        <end position="265"/>
    </location>
</feature>
<evidence type="ECO:0000313" key="4">
    <source>
        <dbReference type="Proteomes" id="UP000305848"/>
    </source>
</evidence>
<keyword evidence="3" id="KW-0413">Isomerase</keyword>
<feature type="signal peptide" evidence="1">
    <location>
        <begin position="1"/>
        <end position="25"/>
    </location>
</feature>
<evidence type="ECO:0000313" key="3">
    <source>
        <dbReference type="EMBL" id="TKK71603.1"/>
    </source>
</evidence>
<dbReference type="AlphaFoldDB" id="A0A4V5UWK0"/>
<dbReference type="InterPro" id="IPR050312">
    <property type="entry name" value="IolE/XylAMocC-like"/>
</dbReference>
<dbReference type="InterPro" id="IPR013022">
    <property type="entry name" value="Xyl_isomerase-like_TIM-brl"/>
</dbReference>